<proteinExistence type="predicted"/>
<name>A0ABR8NHU8_9ACTN</name>
<evidence type="ECO:0000313" key="4">
    <source>
        <dbReference type="Proteomes" id="UP000618818"/>
    </source>
</evidence>
<reference evidence="3 4" key="1">
    <citation type="submission" date="2020-09" db="EMBL/GenBank/DDBJ databases">
        <title>novel species in genus Nocardioides.</title>
        <authorList>
            <person name="Zhang G."/>
        </authorList>
    </citation>
    <scope>NUCLEOTIDE SEQUENCE [LARGE SCALE GENOMIC DNA]</scope>
    <source>
        <strain evidence="3 4">KCTC 39551</strain>
    </source>
</reference>
<evidence type="ECO:0000259" key="2">
    <source>
        <dbReference type="Pfam" id="PF12697"/>
    </source>
</evidence>
<evidence type="ECO:0000313" key="3">
    <source>
        <dbReference type="EMBL" id="MBD3926029.1"/>
    </source>
</evidence>
<protein>
    <submittedName>
        <fullName evidence="3">Alpha/beta hydrolase</fullName>
    </submittedName>
</protein>
<gene>
    <name evidence="3" type="ORF">IEZ26_15505</name>
</gene>
<dbReference type="InterPro" id="IPR029058">
    <property type="entry name" value="AB_hydrolase_fold"/>
</dbReference>
<dbReference type="PANTHER" id="PTHR37017:SF11">
    <property type="entry name" value="ESTERASE_LIPASE_THIOESTERASE DOMAIN-CONTAINING PROTEIN"/>
    <property type="match status" value="1"/>
</dbReference>
<dbReference type="InterPro" id="IPR052897">
    <property type="entry name" value="Sec-Metab_Biosynth_Hydrolase"/>
</dbReference>
<dbReference type="RefSeq" id="WP_191195872.1">
    <property type="nucleotide sequence ID" value="NZ_JACXYZ010000002.1"/>
</dbReference>
<feature type="chain" id="PRO_5046069146" evidence="1">
    <location>
        <begin position="30"/>
        <end position="295"/>
    </location>
</feature>
<dbReference type="Pfam" id="PF12697">
    <property type="entry name" value="Abhydrolase_6"/>
    <property type="match status" value="1"/>
</dbReference>
<dbReference type="EMBL" id="JACXYZ010000002">
    <property type="protein sequence ID" value="MBD3926029.1"/>
    <property type="molecule type" value="Genomic_DNA"/>
</dbReference>
<dbReference type="GO" id="GO:0016787">
    <property type="term" value="F:hydrolase activity"/>
    <property type="evidence" value="ECO:0007669"/>
    <property type="project" value="UniProtKB-KW"/>
</dbReference>
<dbReference type="Gene3D" id="3.40.50.1820">
    <property type="entry name" value="alpha/beta hydrolase"/>
    <property type="match status" value="1"/>
</dbReference>
<dbReference type="Proteomes" id="UP000618818">
    <property type="component" value="Unassembled WGS sequence"/>
</dbReference>
<dbReference type="InterPro" id="IPR000073">
    <property type="entry name" value="AB_hydrolase_1"/>
</dbReference>
<evidence type="ECO:0000256" key="1">
    <source>
        <dbReference type="SAM" id="SignalP"/>
    </source>
</evidence>
<keyword evidence="3" id="KW-0378">Hydrolase</keyword>
<keyword evidence="4" id="KW-1185">Reference proteome</keyword>
<sequence>MRHRFLTRPLSAVLLPLTLALTLVGTLFAAATSGSPPGPTVSSTADVARAVQRPPVRHPDRGDRPTVVLVHGAFADSSGWDAVATQLMDQGYPVLAFSNPLRDPISDGAYLREFLTTVEGPIVLVGHSYGGAVISNAATGNPAVRSLVYVAAYAPAEGESVAEANHLGGGHTVVTDHLVLRPIPGVSPPNADAYIDPAWFGELFAQDLPRRTTRFMAATQRPGALAALVTESGPPAWAEIPSWYLVATQDRIIPPEAERAMAARAGARVVEVDSSHVVMMSHPRAVTKLIREAAR</sequence>
<comment type="caution">
    <text evidence="3">The sequence shown here is derived from an EMBL/GenBank/DDBJ whole genome shotgun (WGS) entry which is preliminary data.</text>
</comment>
<organism evidence="3 4">
    <name type="scientific">Nocardioides cavernae</name>
    <dbReference type="NCBI Taxonomy" id="1921566"/>
    <lineage>
        <taxon>Bacteria</taxon>
        <taxon>Bacillati</taxon>
        <taxon>Actinomycetota</taxon>
        <taxon>Actinomycetes</taxon>
        <taxon>Propionibacteriales</taxon>
        <taxon>Nocardioidaceae</taxon>
        <taxon>Nocardioides</taxon>
    </lineage>
</organism>
<dbReference type="PANTHER" id="PTHR37017">
    <property type="entry name" value="AB HYDROLASE-1 DOMAIN-CONTAINING PROTEIN-RELATED"/>
    <property type="match status" value="1"/>
</dbReference>
<accession>A0ABR8NHU8</accession>
<keyword evidence="1" id="KW-0732">Signal</keyword>
<feature type="signal peptide" evidence="1">
    <location>
        <begin position="1"/>
        <end position="29"/>
    </location>
</feature>
<feature type="domain" description="AB hydrolase-1" evidence="2">
    <location>
        <begin position="67"/>
        <end position="286"/>
    </location>
</feature>
<dbReference type="SUPFAM" id="SSF53474">
    <property type="entry name" value="alpha/beta-Hydrolases"/>
    <property type="match status" value="1"/>
</dbReference>